<dbReference type="PANTHER" id="PTHR20974:SF0">
    <property type="entry name" value="UPF0585 PROTEIN CG18661"/>
    <property type="match status" value="1"/>
</dbReference>
<gene>
    <name evidence="2" type="ORF">SAMN05444851_0859</name>
</gene>
<dbReference type="EMBL" id="FOJB01000001">
    <property type="protein sequence ID" value="SEW01251.1"/>
    <property type="molecule type" value="Genomic_DNA"/>
</dbReference>
<reference evidence="2 3" key="1">
    <citation type="submission" date="2016-10" db="EMBL/GenBank/DDBJ databases">
        <authorList>
            <person name="de Groot N.N."/>
        </authorList>
    </citation>
    <scope>NUCLEOTIDE SEQUENCE [LARGE SCALE GENOMIC DNA]</scope>
    <source>
        <strain evidence="2 3">DSM 29439</strain>
    </source>
</reference>
<feature type="region of interest" description="Disordered" evidence="1">
    <location>
        <begin position="1"/>
        <end position="21"/>
    </location>
</feature>
<dbReference type="InterPro" id="IPR029063">
    <property type="entry name" value="SAM-dependent_MTases_sf"/>
</dbReference>
<evidence type="ECO:0000313" key="3">
    <source>
        <dbReference type="Proteomes" id="UP000199650"/>
    </source>
</evidence>
<evidence type="ECO:0000256" key="1">
    <source>
        <dbReference type="SAM" id="MobiDB-lite"/>
    </source>
</evidence>
<dbReference type="Gene3D" id="3.40.50.150">
    <property type="entry name" value="Vaccinia Virus protein VP39"/>
    <property type="match status" value="1"/>
</dbReference>
<evidence type="ECO:0000313" key="2">
    <source>
        <dbReference type="EMBL" id="SEW01251.1"/>
    </source>
</evidence>
<dbReference type="Proteomes" id="UP000199650">
    <property type="component" value="Unassembled WGS sequence"/>
</dbReference>
<evidence type="ECO:0008006" key="4">
    <source>
        <dbReference type="Google" id="ProtNLM"/>
    </source>
</evidence>
<dbReference type="SUPFAM" id="SSF53335">
    <property type="entry name" value="S-adenosyl-L-methionine-dependent methyltransferases"/>
    <property type="match status" value="1"/>
</dbReference>
<dbReference type="PANTHER" id="PTHR20974">
    <property type="entry name" value="UPF0585 PROTEIN CG18661"/>
    <property type="match status" value="1"/>
</dbReference>
<accession>A0A1I0NII4</accession>
<dbReference type="RefSeq" id="WP_091428585.1">
    <property type="nucleotide sequence ID" value="NZ_FOJB01000001.1"/>
</dbReference>
<organism evidence="2 3">
    <name type="scientific">Aliiroseovarius sediminilitoris</name>
    <dbReference type="NCBI Taxonomy" id="1173584"/>
    <lineage>
        <taxon>Bacteria</taxon>
        <taxon>Pseudomonadati</taxon>
        <taxon>Pseudomonadota</taxon>
        <taxon>Alphaproteobacteria</taxon>
        <taxon>Rhodobacterales</taxon>
        <taxon>Paracoccaceae</taxon>
        <taxon>Aliiroseovarius</taxon>
    </lineage>
</organism>
<dbReference type="InterPro" id="IPR010342">
    <property type="entry name" value="DUF938"/>
</dbReference>
<dbReference type="STRING" id="1173584.SAMN05444851_0859"/>
<protein>
    <recommendedName>
        <fullName evidence="4">Methyltransferase domain-containing protein</fullName>
    </recommendedName>
</protein>
<dbReference type="AlphaFoldDB" id="A0A1I0NII4"/>
<sequence>MAGEKPHSIAETRNDGRLSAPSAARNISPILEVIGPYVPSGGVALEIASGTGEHAVAFADAFPETIWQPTDIDAERLISIDAWRARKGILNMRVAQVLDATAPSWRTGPFEMAVTVNLMHLINAKAAQAVVNGVARNLLPGGHWFLYGPFRTQGLFRSDSDQAFHAALTEQNPDIGYKDIEAIEAWATEAGLSRAALIEMPANNLVLVMRQTRE</sequence>
<name>A0A1I0NII4_9RHOB</name>
<dbReference type="Pfam" id="PF06080">
    <property type="entry name" value="DUF938"/>
    <property type="match status" value="1"/>
</dbReference>
<keyword evidence="3" id="KW-1185">Reference proteome</keyword>
<feature type="compositionally biased region" description="Basic and acidic residues" evidence="1">
    <location>
        <begin position="1"/>
        <end position="16"/>
    </location>
</feature>
<proteinExistence type="predicted"/>
<dbReference type="OrthoDB" id="5525831at2"/>